<dbReference type="RefSeq" id="WP_092480052.1">
    <property type="nucleotide sequence ID" value="NZ_FOXW01000003.1"/>
</dbReference>
<evidence type="ECO:0000256" key="4">
    <source>
        <dbReference type="ARBA" id="ARBA00022989"/>
    </source>
</evidence>
<dbReference type="GO" id="GO:0005886">
    <property type="term" value="C:plasma membrane"/>
    <property type="evidence" value="ECO:0007669"/>
    <property type="project" value="UniProtKB-SubCell"/>
</dbReference>
<reference evidence="7 8" key="1">
    <citation type="submission" date="2016-10" db="EMBL/GenBank/DDBJ databases">
        <authorList>
            <person name="de Groot N.N."/>
        </authorList>
    </citation>
    <scope>NUCLEOTIDE SEQUENCE [LARGE SCALE GENOMIC DNA]</scope>
    <source>
        <strain evidence="7 8">DSM 20581</strain>
    </source>
</reference>
<keyword evidence="8" id="KW-1185">Reference proteome</keyword>
<keyword evidence="3 6" id="KW-0812">Transmembrane</keyword>
<feature type="transmembrane region" description="Helical" evidence="6">
    <location>
        <begin position="256"/>
        <end position="273"/>
    </location>
</feature>
<feature type="transmembrane region" description="Helical" evidence="6">
    <location>
        <begin position="12"/>
        <end position="30"/>
    </location>
</feature>
<protein>
    <submittedName>
        <fullName evidence="7">Uncharacterized membrane protein YfcC, ion transporter superfamily</fullName>
    </submittedName>
</protein>
<keyword evidence="5 6" id="KW-0472">Membrane</keyword>
<dbReference type="PANTHER" id="PTHR43652:SF2">
    <property type="entry name" value="BASIC AMINO ACID ANTIPORTER YFCC-RELATED"/>
    <property type="match status" value="1"/>
</dbReference>
<feature type="transmembrane region" description="Helical" evidence="6">
    <location>
        <begin position="139"/>
        <end position="157"/>
    </location>
</feature>
<feature type="transmembrane region" description="Helical" evidence="6">
    <location>
        <begin position="353"/>
        <end position="373"/>
    </location>
</feature>
<feature type="transmembrane region" description="Helical" evidence="6">
    <location>
        <begin position="195"/>
        <end position="214"/>
    </location>
</feature>
<gene>
    <name evidence="7" type="ORF">SAMN04488506_0998</name>
</gene>
<evidence type="ECO:0000256" key="5">
    <source>
        <dbReference type="ARBA" id="ARBA00023136"/>
    </source>
</evidence>
<feature type="transmembrane region" description="Helical" evidence="6">
    <location>
        <begin position="115"/>
        <end position="133"/>
    </location>
</feature>
<dbReference type="InterPro" id="IPR051679">
    <property type="entry name" value="DASS-Related_Transporters"/>
</dbReference>
<dbReference type="EMBL" id="FOXW01000003">
    <property type="protein sequence ID" value="SFQ21410.1"/>
    <property type="molecule type" value="Genomic_DNA"/>
</dbReference>
<proteinExistence type="predicted"/>
<dbReference type="Pfam" id="PF03606">
    <property type="entry name" value="DcuC"/>
    <property type="match status" value="1"/>
</dbReference>
<evidence type="ECO:0000256" key="3">
    <source>
        <dbReference type="ARBA" id="ARBA00022692"/>
    </source>
</evidence>
<evidence type="ECO:0000256" key="2">
    <source>
        <dbReference type="ARBA" id="ARBA00022475"/>
    </source>
</evidence>
<organism evidence="7 8">
    <name type="scientific">Desemzia incerta</name>
    <dbReference type="NCBI Taxonomy" id="82801"/>
    <lineage>
        <taxon>Bacteria</taxon>
        <taxon>Bacillati</taxon>
        <taxon>Bacillota</taxon>
        <taxon>Bacilli</taxon>
        <taxon>Lactobacillales</taxon>
        <taxon>Carnobacteriaceae</taxon>
        <taxon>Desemzia</taxon>
    </lineage>
</organism>
<feature type="transmembrane region" description="Helical" evidence="6">
    <location>
        <begin position="309"/>
        <end position="333"/>
    </location>
</feature>
<keyword evidence="2" id="KW-1003">Cell membrane</keyword>
<comment type="subcellular location">
    <subcellularLocation>
        <location evidence="1">Cell membrane</location>
        <topology evidence="1">Multi-pass membrane protein</topology>
    </subcellularLocation>
</comment>
<feature type="transmembrane region" description="Helical" evidence="6">
    <location>
        <begin position="279"/>
        <end position="297"/>
    </location>
</feature>
<sequence>MLQQKKSRIPHTFVTLLSFTIVMAIMTYVLPAGQFERAEVDGRTVVIPDSYTIVESNPQGFFDVLKSVPKGMTETADIIFFLFIVGGAFQLITDSGMISSGINLLVKRLQGKEKWVIPILLLVFGVLGSTMGLSEETIVFIPIGVALALALGYDALVGVSIISLGAAIGFFAGFMNPFSVGVAQEIAELPLFSGVGFRIIILLSLWVATSVFLMRYAEKVKKNPETSLLYDRKAGTHVTAGGIDFENLPAFTKRHLATLIVFIGGFAIIGYGVFQYGWFIVEIGSVFLGMGILTGLISRMSPSDIAESFVVGAKEMVFAGLVVGIARSILVVMEDGLIIDTLINYLSHLISSLPDSLAVVGMYITQIVINFFIPSGSGQAAATMPVMIPLADTLGITRQTAVLAFQFGDGFMDSIIPTSGVLMAQLSIAKVSYDVWLKFIGKLMLIWLVMGMIFLLIANYIQYGPF</sequence>
<dbReference type="AlphaFoldDB" id="A0A1I5WNX6"/>
<feature type="transmembrane region" description="Helical" evidence="6">
    <location>
        <begin position="439"/>
        <end position="461"/>
    </location>
</feature>
<dbReference type="InterPro" id="IPR018385">
    <property type="entry name" value="C4_dicarb_anaerob_car-like"/>
</dbReference>
<dbReference type="PANTHER" id="PTHR43652">
    <property type="entry name" value="BASIC AMINO ACID ANTIPORTER YFCC-RELATED"/>
    <property type="match status" value="1"/>
</dbReference>
<keyword evidence="4 6" id="KW-1133">Transmembrane helix</keyword>
<dbReference type="OrthoDB" id="255482at2"/>
<evidence type="ECO:0000313" key="8">
    <source>
        <dbReference type="Proteomes" id="UP000199136"/>
    </source>
</evidence>
<evidence type="ECO:0000256" key="6">
    <source>
        <dbReference type="SAM" id="Phobius"/>
    </source>
</evidence>
<evidence type="ECO:0000256" key="1">
    <source>
        <dbReference type="ARBA" id="ARBA00004651"/>
    </source>
</evidence>
<name>A0A1I5WNX6_9LACT</name>
<feature type="transmembrane region" description="Helical" evidence="6">
    <location>
        <begin position="78"/>
        <end position="106"/>
    </location>
</feature>
<feature type="transmembrane region" description="Helical" evidence="6">
    <location>
        <begin position="164"/>
        <end position="183"/>
    </location>
</feature>
<dbReference type="Proteomes" id="UP000199136">
    <property type="component" value="Unassembled WGS sequence"/>
</dbReference>
<evidence type="ECO:0000313" key="7">
    <source>
        <dbReference type="EMBL" id="SFQ21410.1"/>
    </source>
</evidence>
<accession>A0A1I5WNX6</accession>